<organism evidence="2 3">
    <name type="scientific">Candidatus Sodalis pierantonii str. SOPE</name>
    <dbReference type="NCBI Taxonomy" id="2342"/>
    <lineage>
        <taxon>Bacteria</taxon>
        <taxon>Pseudomonadati</taxon>
        <taxon>Pseudomonadota</taxon>
        <taxon>Gammaproteobacteria</taxon>
        <taxon>Enterobacterales</taxon>
        <taxon>Bruguierivoracaceae</taxon>
        <taxon>Sodalis</taxon>
    </lineage>
</organism>
<dbReference type="STRING" id="2342.SOPEG_0129"/>
<dbReference type="RefSeq" id="WP_025243923.1">
    <property type="nucleotide sequence ID" value="NZ_CP006568.1"/>
</dbReference>
<dbReference type="InterPro" id="IPR052399">
    <property type="entry name" value="Phage_Baseplate_Assmbl_Protein"/>
</dbReference>
<dbReference type="EMBL" id="CP006568">
    <property type="protein sequence ID" value="AHF72891.1"/>
    <property type="molecule type" value="Genomic_DNA"/>
</dbReference>
<dbReference type="Pfam" id="PF04865">
    <property type="entry name" value="Baseplate_J"/>
    <property type="match status" value="1"/>
</dbReference>
<dbReference type="HOGENOM" id="CLU_058632_0_0_6"/>
<dbReference type="KEGG" id="pes:SOPEG_0129"/>
<dbReference type="AlphaFoldDB" id="W0HGP3"/>
<proteinExistence type="predicted"/>
<dbReference type="eggNOG" id="COG3299">
    <property type="taxonomic scope" value="Bacteria"/>
</dbReference>
<dbReference type="PANTHER" id="PTHR37829">
    <property type="entry name" value="PHAGE-LIKE ELEMENT PBSX PROTEIN XKDT"/>
    <property type="match status" value="1"/>
</dbReference>
<gene>
    <name evidence="2" type="ORF">SOPEG_0129</name>
</gene>
<name>W0HGP3_9GAMM</name>
<reference evidence="2 3" key="1">
    <citation type="journal article" date="2014" name="Genome Biol. Evol.">
        <title>Genome degeneration and adaptation in a nascent stage of symbiosis.</title>
        <authorList>
            <person name="Oakeson K.F."/>
            <person name="Gil R."/>
            <person name="Clayton A.L."/>
            <person name="Dunn D.M."/>
            <person name="von Niederhausern A.C."/>
            <person name="Hamil C."/>
            <person name="Aoyagi A."/>
            <person name="Duval B."/>
            <person name="Baca A."/>
            <person name="Silva F.J."/>
            <person name="Vallier A."/>
            <person name="Jackson D.G."/>
            <person name="Latorre A."/>
            <person name="Weiss R.B."/>
            <person name="Heddi A."/>
            <person name="Moya A."/>
            <person name="Dale C."/>
        </authorList>
    </citation>
    <scope>NUCLEOTIDE SEQUENCE [LARGE SCALE GENOMIC DNA]</scope>
    <source>
        <strain evidence="3">none</strain>
    </source>
</reference>
<evidence type="ECO:0000313" key="2">
    <source>
        <dbReference type="EMBL" id="AHF72891.1"/>
    </source>
</evidence>
<evidence type="ECO:0000259" key="1">
    <source>
        <dbReference type="Pfam" id="PF04865"/>
    </source>
</evidence>
<sequence>MTNKPEIDYEQALKDSGMPTTEEAIHQAFAEQVSAAGLITNTSRMSPFWRLIQATVTTPVLWLKNALVSVVMKNMFLMTADGAFLDAFAAGVSLSRKPATAARGVVRFFKENAEAEVTVPAGTVIETERLNGTIYRLMTEADHTLGAGAESALVNVSAGQTGGGSNLAPGYYRILPHAVPGIAQVTTEEGWLLTPGADAESDDELRERCRNQYNLAGNYHTDAVYRSMIAAVAGLSIDRIFFEHDAPRGPGTSNAYLLLDSGVASGPFIQAVNAYITTQGHHGHGDDMRCFALPDTRHDLTVTLFVKNKTNFTLEALTTLTTGCETLIRCAFRENAAYDVKKTWPHARFSFSSLARSLHQTFGALDSVAFSLSDIVSQLDVPRLKTLTLEVKDA</sequence>
<dbReference type="InterPro" id="IPR006949">
    <property type="entry name" value="Barrel_Baseplate_J-like"/>
</dbReference>
<protein>
    <recommendedName>
        <fullName evidence="1">Baseplate protein J-like barrel domain-containing protein</fullName>
    </recommendedName>
</protein>
<feature type="domain" description="Baseplate protein J-like barrel" evidence="1">
    <location>
        <begin position="106"/>
        <end position="190"/>
    </location>
</feature>
<evidence type="ECO:0000313" key="3">
    <source>
        <dbReference type="Proteomes" id="UP000019025"/>
    </source>
</evidence>
<dbReference type="Proteomes" id="UP000019025">
    <property type="component" value="Chromosome"/>
</dbReference>
<dbReference type="PANTHER" id="PTHR37829:SF3">
    <property type="entry name" value="PROTEIN JAYE-RELATED"/>
    <property type="match status" value="1"/>
</dbReference>
<dbReference type="PATRIC" id="fig|2342.5.peg.99"/>
<accession>W0HGP3</accession>
<keyword evidence="3" id="KW-1185">Reference proteome</keyword>